<protein>
    <submittedName>
        <fullName evidence="2">Uncharacterized protein</fullName>
    </submittedName>
</protein>
<comment type="caution">
    <text evidence="2">The sequence shown here is derived from an EMBL/GenBank/DDBJ whole genome shotgun (WGS) entry which is preliminary data.</text>
</comment>
<keyword evidence="3" id="KW-1185">Reference proteome</keyword>
<feature type="compositionally biased region" description="Low complexity" evidence="1">
    <location>
        <begin position="81"/>
        <end position="90"/>
    </location>
</feature>
<evidence type="ECO:0000313" key="3">
    <source>
        <dbReference type="Proteomes" id="UP000230233"/>
    </source>
</evidence>
<name>A0A2G5SQ87_9PELO</name>
<reference evidence="3" key="1">
    <citation type="submission" date="2017-10" db="EMBL/GenBank/DDBJ databases">
        <title>Rapid genome shrinkage in a self-fertile nematode reveals novel sperm competition proteins.</title>
        <authorList>
            <person name="Yin D."/>
            <person name="Schwarz E.M."/>
            <person name="Thomas C.G."/>
            <person name="Felde R.L."/>
            <person name="Korf I.F."/>
            <person name="Cutter A.D."/>
            <person name="Schartner C.M."/>
            <person name="Ralston E.J."/>
            <person name="Meyer B.J."/>
            <person name="Haag E.S."/>
        </authorList>
    </citation>
    <scope>NUCLEOTIDE SEQUENCE [LARGE SCALE GENOMIC DNA]</scope>
    <source>
        <strain evidence="3">JU1422</strain>
    </source>
</reference>
<feature type="compositionally biased region" description="Basic and acidic residues" evidence="1">
    <location>
        <begin position="91"/>
        <end position="100"/>
    </location>
</feature>
<accession>A0A2G5SQ87</accession>
<proteinExistence type="predicted"/>
<sequence>MHYEMCSKTTLLLEEKDAEIHKLKDIIKHQSITIDFLDRKMHDFRLLNDELALKLEELEAYKKANPHKNFFQKEKPLNNVNTDTIITNNDPLKKNQDSDVRKNEVGKKHFGAEMHIKTHKEKETSYAEENNTTKCRNSGTISCHIPTPAISSQISRKELTKIEKFTAKICQRLPPVPFTFPKKVDDDRKIEKGLKLSHNAHQLIKPKLHRAEGPKPRVTDKSFYYGNCEIAYQPHGPSPARYSEPWNCEASI</sequence>
<feature type="region of interest" description="Disordered" evidence="1">
    <location>
        <begin position="81"/>
        <end position="100"/>
    </location>
</feature>
<dbReference type="EMBL" id="PDUG01000006">
    <property type="protein sequence ID" value="PIC17187.1"/>
    <property type="molecule type" value="Genomic_DNA"/>
</dbReference>
<organism evidence="2 3">
    <name type="scientific">Caenorhabditis nigoni</name>
    <dbReference type="NCBI Taxonomy" id="1611254"/>
    <lineage>
        <taxon>Eukaryota</taxon>
        <taxon>Metazoa</taxon>
        <taxon>Ecdysozoa</taxon>
        <taxon>Nematoda</taxon>
        <taxon>Chromadorea</taxon>
        <taxon>Rhabditida</taxon>
        <taxon>Rhabditina</taxon>
        <taxon>Rhabditomorpha</taxon>
        <taxon>Rhabditoidea</taxon>
        <taxon>Rhabditidae</taxon>
        <taxon>Peloderinae</taxon>
        <taxon>Caenorhabditis</taxon>
    </lineage>
</organism>
<evidence type="ECO:0000313" key="2">
    <source>
        <dbReference type="EMBL" id="PIC17187.1"/>
    </source>
</evidence>
<dbReference type="Proteomes" id="UP000230233">
    <property type="component" value="Chromosome X"/>
</dbReference>
<dbReference type="AlphaFoldDB" id="A0A2G5SQ87"/>
<gene>
    <name evidence="2" type="primary">Cnig_chr_X.g23518</name>
    <name evidence="2" type="ORF">B9Z55_023518</name>
</gene>
<evidence type="ECO:0000256" key="1">
    <source>
        <dbReference type="SAM" id="MobiDB-lite"/>
    </source>
</evidence>